<feature type="domain" description="AMP-binding enzyme C-terminal" evidence="4">
    <location>
        <begin position="416"/>
        <end position="490"/>
    </location>
</feature>
<dbReference type="GO" id="GO:0031956">
    <property type="term" value="F:medium-chain fatty acid-CoA ligase activity"/>
    <property type="evidence" value="ECO:0007669"/>
    <property type="project" value="TreeGrafter"/>
</dbReference>
<keyword evidence="6" id="KW-1185">Reference proteome</keyword>
<dbReference type="PANTHER" id="PTHR43201:SF5">
    <property type="entry name" value="MEDIUM-CHAIN ACYL-COA LIGASE ACSF2, MITOCHONDRIAL"/>
    <property type="match status" value="1"/>
</dbReference>
<keyword evidence="2 5" id="KW-0436">Ligase</keyword>
<name>A0A8J7IJK5_9RHOB</name>
<sequence length="506" mass="53650">MNARLQDLDDVRWHHLLAPHIAERPDAPALADDGGAAWDYGALDTACDAARDLLLDHGVRPGDRVMLLAENSATAVAFMFAASRVGATVIPVNARQTEFEVARLLAHADPAVVVATSAASGEAAAHADRLGATPERGAYGDVHLLARPGTRPDDDPDVAVLLYTTGTTGMPKGVMLTHANMVYAGRAARGYRGLAPGHLVYGVAPMAHVIGLASMMTATMCSGATARLEARFSVERLYAALKEGVTHLPAVPQMHALLMQHVQAHGHATLDSAHLAYVSSGGAPLDPAWKRKAEAFYRLPLQNGYGMTETTAAASITANRLGDPDVSVGPPLDGVEIRIDDTVPGGGDGQGEVLIRGPNVMKGYYRNPEDTAAVLSADGWLRSGDLGRIDEQGRLHILGRSKELIIHGGFNVYPPEVEAALNDHPQVIQSAVIGHVQDGDEKVLAFVQAAPDDLPDPDDLRAFVAERLTGYKRPSRIIIATSLPAAATGKILKHKLLDHFADDLAR</sequence>
<organism evidence="5 6">
    <name type="scientific">Sedimentitalea arenosa</name>
    <dbReference type="NCBI Taxonomy" id="2798803"/>
    <lineage>
        <taxon>Bacteria</taxon>
        <taxon>Pseudomonadati</taxon>
        <taxon>Pseudomonadota</taxon>
        <taxon>Alphaproteobacteria</taxon>
        <taxon>Rhodobacterales</taxon>
        <taxon>Paracoccaceae</taxon>
        <taxon>Sedimentitalea</taxon>
    </lineage>
</organism>
<dbReference type="Pfam" id="PF00501">
    <property type="entry name" value="AMP-binding"/>
    <property type="match status" value="1"/>
</dbReference>
<evidence type="ECO:0000313" key="6">
    <source>
        <dbReference type="Proteomes" id="UP000619079"/>
    </source>
</evidence>
<gene>
    <name evidence="5" type="ORF">JF290_13640</name>
</gene>
<accession>A0A8J7IJK5</accession>
<evidence type="ECO:0000256" key="2">
    <source>
        <dbReference type="ARBA" id="ARBA00022598"/>
    </source>
</evidence>
<comment type="similarity">
    <text evidence="1">Belongs to the ATP-dependent AMP-binding enzyme family.</text>
</comment>
<dbReference type="InterPro" id="IPR045851">
    <property type="entry name" value="AMP-bd_C_sf"/>
</dbReference>
<dbReference type="Gene3D" id="3.40.50.12780">
    <property type="entry name" value="N-terminal domain of ligase-like"/>
    <property type="match status" value="1"/>
</dbReference>
<reference evidence="5" key="1">
    <citation type="submission" date="2020-12" db="EMBL/GenBank/DDBJ databases">
        <title>Sedimentitalea sp. nov., isolated from sand in Incheon.</title>
        <authorList>
            <person name="Kim W."/>
        </authorList>
    </citation>
    <scope>NUCLEOTIDE SEQUENCE</scope>
    <source>
        <strain evidence="5">CAU 1593</strain>
    </source>
</reference>
<proteinExistence type="inferred from homology"/>
<dbReference type="InterPro" id="IPR042099">
    <property type="entry name" value="ANL_N_sf"/>
</dbReference>
<dbReference type="InterPro" id="IPR025110">
    <property type="entry name" value="AMP-bd_C"/>
</dbReference>
<protein>
    <submittedName>
        <fullName evidence="5">Acyl--CoA ligase</fullName>
    </submittedName>
</protein>
<dbReference type="InterPro" id="IPR000873">
    <property type="entry name" value="AMP-dep_synth/lig_dom"/>
</dbReference>
<evidence type="ECO:0000259" key="3">
    <source>
        <dbReference type="Pfam" id="PF00501"/>
    </source>
</evidence>
<feature type="domain" description="AMP-dependent synthetase/ligase" evidence="3">
    <location>
        <begin position="21"/>
        <end position="365"/>
    </location>
</feature>
<dbReference type="PANTHER" id="PTHR43201">
    <property type="entry name" value="ACYL-COA SYNTHETASE"/>
    <property type="match status" value="1"/>
</dbReference>
<dbReference type="EMBL" id="JAELVR010000009">
    <property type="protein sequence ID" value="MBJ6372572.1"/>
    <property type="molecule type" value="Genomic_DNA"/>
</dbReference>
<dbReference type="InterPro" id="IPR020845">
    <property type="entry name" value="AMP-binding_CS"/>
</dbReference>
<evidence type="ECO:0000259" key="4">
    <source>
        <dbReference type="Pfam" id="PF13193"/>
    </source>
</evidence>
<dbReference type="RefSeq" id="WP_199025448.1">
    <property type="nucleotide sequence ID" value="NZ_JAELVR010000009.1"/>
</dbReference>
<dbReference type="PROSITE" id="PS00455">
    <property type="entry name" value="AMP_BINDING"/>
    <property type="match status" value="1"/>
</dbReference>
<evidence type="ECO:0000313" key="5">
    <source>
        <dbReference type="EMBL" id="MBJ6372572.1"/>
    </source>
</evidence>
<evidence type="ECO:0000256" key="1">
    <source>
        <dbReference type="ARBA" id="ARBA00006432"/>
    </source>
</evidence>
<dbReference type="SUPFAM" id="SSF56801">
    <property type="entry name" value="Acetyl-CoA synthetase-like"/>
    <property type="match status" value="1"/>
</dbReference>
<dbReference type="AlphaFoldDB" id="A0A8J7IJK5"/>
<dbReference type="Gene3D" id="3.30.300.30">
    <property type="match status" value="1"/>
</dbReference>
<dbReference type="GO" id="GO:0006631">
    <property type="term" value="P:fatty acid metabolic process"/>
    <property type="evidence" value="ECO:0007669"/>
    <property type="project" value="TreeGrafter"/>
</dbReference>
<comment type="caution">
    <text evidence="5">The sequence shown here is derived from an EMBL/GenBank/DDBJ whole genome shotgun (WGS) entry which is preliminary data.</text>
</comment>
<dbReference type="Pfam" id="PF13193">
    <property type="entry name" value="AMP-binding_C"/>
    <property type="match status" value="1"/>
</dbReference>
<dbReference type="Proteomes" id="UP000619079">
    <property type="component" value="Unassembled WGS sequence"/>
</dbReference>